<comment type="subcellular location">
    <subcellularLocation>
        <location evidence="1">Nucleus</location>
    </subcellularLocation>
</comment>
<dbReference type="PANTHER" id="PTHR10265">
    <property type="entry name" value="CYCLIN-DEPENDENT KINASE INHIBITOR 1"/>
    <property type="match status" value="1"/>
</dbReference>
<evidence type="ECO:0000256" key="1">
    <source>
        <dbReference type="ARBA" id="ARBA00004123"/>
    </source>
</evidence>
<accession>A0AAJ7SSW9</accession>
<proteinExistence type="inferred from homology"/>
<gene>
    <name evidence="9" type="primary">CDKN1B</name>
</gene>
<evidence type="ECO:0000313" key="8">
    <source>
        <dbReference type="Proteomes" id="UP001318040"/>
    </source>
</evidence>
<feature type="compositionally biased region" description="Low complexity" evidence="6">
    <location>
        <begin position="259"/>
        <end position="273"/>
    </location>
</feature>
<feature type="compositionally biased region" description="Basic and acidic residues" evidence="6">
    <location>
        <begin position="197"/>
        <end position="208"/>
    </location>
</feature>
<dbReference type="Proteomes" id="UP001318040">
    <property type="component" value="Chromosome 7"/>
</dbReference>
<sequence>MMSEVRVSPSGSGGSSSSNGGSPGEEEAAAAAALRGSRRSPVLPRTAVCRSLFGSPEHGEVEKELKETLAALAEDHRRRWNFDFEGDRPLRGRFEWEALDGATVPGCYRTRPLSNNNNSNNNNSSSSSNPNLGLVSNGNPGLLTPALAATRADRPQSHGDDGNQSITATVTTTTAAATTTTTPTANNSTNNNNNNRKNTDSSSGDRGDAFSTKSVLRDESPRRGEEDEHGRQPGRGGPSAGGDGATGPGGGSSGGDGSAGTSPAGGEASSSSADVEMIPRDRSASACHDRTRQTSDAYSHHKRGSALMGPRLPLPKRGALRTWMTITSASTLRATIQDMKDNFEHWTDGNLTWGRHR</sequence>
<organism evidence="8 9">
    <name type="scientific">Petromyzon marinus</name>
    <name type="common">Sea lamprey</name>
    <dbReference type="NCBI Taxonomy" id="7757"/>
    <lineage>
        <taxon>Eukaryota</taxon>
        <taxon>Metazoa</taxon>
        <taxon>Chordata</taxon>
        <taxon>Craniata</taxon>
        <taxon>Vertebrata</taxon>
        <taxon>Cyclostomata</taxon>
        <taxon>Hyperoartia</taxon>
        <taxon>Petromyzontiformes</taxon>
        <taxon>Petromyzontidae</taxon>
        <taxon>Petromyzon</taxon>
    </lineage>
</organism>
<dbReference type="Pfam" id="PF02234">
    <property type="entry name" value="CDI"/>
    <property type="match status" value="1"/>
</dbReference>
<keyword evidence="5" id="KW-0131">Cell cycle</keyword>
<feature type="compositionally biased region" description="Basic and acidic residues" evidence="6">
    <location>
        <begin position="277"/>
        <end position="293"/>
    </location>
</feature>
<feature type="compositionally biased region" description="Low complexity" evidence="6">
    <location>
        <begin position="29"/>
        <end position="40"/>
    </location>
</feature>
<feature type="compositionally biased region" description="Basic and acidic residues" evidence="6">
    <location>
        <begin position="215"/>
        <end position="231"/>
    </location>
</feature>
<evidence type="ECO:0000313" key="9">
    <source>
        <dbReference type="RefSeq" id="XP_032804879.1"/>
    </source>
</evidence>
<feature type="region of interest" description="Disordered" evidence="6">
    <location>
        <begin position="1"/>
        <end position="40"/>
    </location>
</feature>
<dbReference type="AlphaFoldDB" id="A0AAJ7SSW9"/>
<dbReference type="Gene3D" id="4.10.365.10">
    <property type="entry name" value="p27"/>
    <property type="match status" value="1"/>
</dbReference>
<comment type="similarity">
    <text evidence="2">Belongs to the CDI family.</text>
</comment>
<keyword evidence="8" id="KW-1185">Reference proteome</keyword>
<reference evidence="9" key="1">
    <citation type="submission" date="2025-08" db="UniProtKB">
        <authorList>
            <consortium name="RefSeq"/>
        </authorList>
    </citation>
    <scope>IDENTIFICATION</scope>
    <source>
        <tissue evidence="9">Sperm</tissue>
    </source>
</reference>
<feature type="compositionally biased region" description="Low complexity" evidence="6">
    <location>
        <begin position="176"/>
        <end position="196"/>
    </location>
</feature>
<feature type="compositionally biased region" description="Low complexity" evidence="6">
    <location>
        <begin position="112"/>
        <end position="143"/>
    </location>
</feature>
<evidence type="ECO:0000256" key="6">
    <source>
        <dbReference type="SAM" id="MobiDB-lite"/>
    </source>
</evidence>
<dbReference type="GO" id="GO:0005634">
    <property type="term" value="C:nucleus"/>
    <property type="evidence" value="ECO:0007669"/>
    <property type="project" value="UniProtKB-SubCell"/>
</dbReference>
<name>A0AAJ7SSW9_PETMA</name>
<feature type="region of interest" description="Disordered" evidence="6">
    <location>
        <begin position="110"/>
        <end position="144"/>
    </location>
</feature>
<keyword evidence="4" id="KW-0539">Nucleus</keyword>
<evidence type="ECO:0000256" key="2">
    <source>
        <dbReference type="ARBA" id="ARBA00006726"/>
    </source>
</evidence>
<feature type="domain" description="Cyclin-dependent kinase inhibitor" evidence="7">
    <location>
        <begin position="51"/>
        <end position="98"/>
    </location>
</feature>
<protein>
    <submittedName>
        <fullName evidence="9">Cyclin-dependent kinase inhibitor 1B isoform X1</fullName>
    </submittedName>
</protein>
<dbReference type="GO" id="GO:0004861">
    <property type="term" value="F:cyclin-dependent protein serine/threonine kinase inhibitor activity"/>
    <property type="evidence" value="ECO:0007669"/>
    <property type="project" value="InterPro"/>
</dbReference>
<dbReference type="InterPro" id="IPR044898">
    <property type="entry name" value="CDI_dom_sf"/>
</dbReference>
<keyword evidence="3 9" id="KW-0649">Protein kinase inhibitor</keyword>
<evidence type="ECO:0000256" key="5">
    <source>
        <dbReference type="ARBA" id="ARBA00023306"/>
    </source>
</evidence>
<evidence type="ECO:0000256" key="4">
    <source>
        <dbReference type="ARBA" id="ARBA00023242"/>
    </source>
</evidence>
<dbReference type="GO" id="GO:0051726">
    <property type="term" value="P:regulation of cell cycle"/>
    <property type="evidence" value="ECO:0007669"/>
    <property type="project" value="InterPro"/>
</dbReference>
<feature type="region of interest" description="Disordered" evidence="6">
    <location>
        <begin position="176"/>
        <end position="313"/>
    </location>
</feature>
<feature type="compositionally biased region" description="Gly residues" evidence="6">
    <location>
        <begin position="233"/>
        <end position="258"/>
    </location>
</feature>
<dbReference type="PANTHER" id="PTHR10265:SF45">
    <property type="entry name" value="DACAPO"/>
    <property type="match status" value="1"/>
</dbReference>
<dbReference type="KEGG" id="pmrn:116939932"/>
<dbReference type="InterPro" id="IPR003175">
    <property type="entry name" value="CDI_dom"/>
</dbReference>
<evidence type="ECO:0000256" key="3">
    <source>
        <dbReference type="ARBA" id="ARBA00023013"/>
    </source>
</evidence>
<dbReference type="RefSeq" id="XP_032804879.1">
    <property type="nucleotide sequence ID" value="XM_032948988.1"/>
</dbReference>
<evidence type="ECO:0000259" key="7">
    <source>
        <dbReference type="Pfam" id="PF02234"/>
    </source>
</evidence>